<comment type="similarity">
    <text evidence="9">Belongs to the GSP H family.</text>
</comment>
<keyword evidence="4" id="KW-0488">Methylation</keyword>
<evidence type="ECO:0000256" key="6">
    <source>
        <dbReference type="ARBA" id="ARBA00022692"/>
    </source>
</evidence>
<dbReference type="NCBIfam" id="TIGR02532">
    <property type="entry name" value="IV_pilin_GFxxxE"/>
    <property type="match status" value="1"/>
</dbReference>
<dbReference type="GO" id="GO:0015628">
    <property type="term" value="P:protein secretion by the type II secretion system"/>
    <property type="evidence" value="ECO:0007669"/>
    <property type="project" value="InterPro"/>
</dbReference>
<keyword evidence="3" id="KW-1003">Cell membrane</keyword>
<gene>
    <name evidence="11" type="ORF">CKY39_08690</name>
</gene>
<evidence type="ECO:0000313" key="12">
    <source>
        <dbReference type="Proteomes" id="UP000217154"/>
    </source>
</evidence>
<evidence type="ECO:0000256" key="5">
    <source>
        <dbReference type="ARBA" id="ARBA00022519"/>
    </source>
</evidence>
<comment type="subcellular location">
    <subcellularLocation>
        <location evidence="1">Cell inner membrane</location>
        <topology evidence="1">Single-pass membrane protein</topology>
    </subcellularLocation>
</comment>
<dbReference type="KEGG" id="vbo:CKY39_08690"/>
<protein>
    <recommendedName>
        <fullName evidence="2">Type II secretion system protein H</fullName>
    </recommendedName>
    <alternativeName>
        <fullName evidence="10">General secretion pathway protein H</fullName>
    </alternativeName>
</protein>
<dbReference type="EMBL" id="CP023284">
    <property type="protein sequence ID" value="ATA53277.1"/>
    <property type="molecule type" value="Genomic_DNA"/>
</dbReference>
<evidence type="ECO:0000256" key="8">
    <source>
        <dbReference type="ARBA" id="ARBA00023136"/>
    </source>
</evidence>
<evidence type="ECO:0000256" key="1">
    <source>
        <dbReference type="ARBA" id="ARBA00004377"/>
    </source>
</evidence>
<keyword evidence="7" id="KW-1133">Transmembrane helix</keyword>
<dbReference type="GO" id="GO:0015627">
    <property type="term" value="C:type II protein secretion system complex"/>
    <property type="evidence" value="ECO:0007669"/>
    <property type="project" value="InterPro"/>
</dbReference>
<dbReference type="Proteomes" id="UP000217154">
    <property type="component" value="Chromosome"/>
</dbReference>
<proteinExistence type="inferred from homology"/>
<dbReference type="Pfam" id="PF07963">
    <property type="entry name" value="N_methyl"/>
    <property type="match status" value="1"/>
</dbReference>
<keyword evidence="6" id="KW-0812">Transmembrane</keyword>
<evidence type="ECO:0000256" key="4">
    <source>
        <dbReference type="ARBA" id="ARBA00022481"/>
    </source>
</evidence>
<keyword evidence="5" id="KW-0997">Cell inner membrane</keyword>
<organism evidence="11 12">
    <name type="scientific">Variovorax boronicumulans</name>
    <dbReference type="NCBI Taxonomy" id="436515"/>
    <lineage>
        <taxon>Bacteria</taxon>
        <taxon>Pseudomonadati</taxon>
        <taxon>Pseudomonadota</taxon>
        <taxon>Betaproteobacteria</taxon>
        <taxon>Burkholderiales</taxon>
        <taxon>Comamonadaceae</taxon>
        <taxon>Variovorax</taxon>
    </lineage>
</organism>
<dbReference type="PROSITE" id="PS00409">
    <property type="entry name" value="PROKAR_NTER_METHYL"/>
    <property type="match status" value="1"/>
</dbReference>
<dbReference type="STRING" id="436515.GCA_001752345_04577"/>
<evidence type="ECO:0000256" key="9">
    <source>
        <dbReference type="ARBA" id="ARBA00025772"/>
    </source>
</evidence>
<evidence type="ECO:0000256" key="7">
    <source>
        <dbReference type="ARBA" id="ARBA00022989"/>
    </source>
</evidence>
<dbReference type="Gene3D" id="3.55.40.10">
    <property type="entry name" value="minor pseudopilin epsh domain"/>
    <property type="match status" value="1"/>
</dbReference>
<dbReference type="OrthoDB" id="8592199at2"/>
<dbReference type="InterPro" id="IPR045584">
    <property type="entry name" value="Pilin-like"/>
</dbReference>
<dbReference type="SUPFAM" id="SSF54523">
    <property type="entry name" value="Pili subunits"/>
    <property type="match status" value="1"/>
</dbReference>
<reference evidence="11 12" key="1">
    <citation type="submission" date="2017-09" db="EMBL/GenBank/DDBJ databases">
        <title>The diverse metabolic capabilities of V. boronicumulans make it an excellent choice for continued studies on novel biodegradation.</title>
        <authorList>
            <person name="Sun S."/>
        </authorList>
    </citation>
    <scope>NUCLEOTIDE SEQUENCE [LARGE SCALE GENOMIC DNA]</scope>
    <source>
        <strain evidence="11 12">J1</strain>
    </source>
</reference>
<dbReference type="InterPro" id="IPR012902">
    <property type="entry name" value="N_methyl_site"/>
</dbReference>
<accession>A0A1E7U1I2</accession>
<dbReference type="GO" id="GO:0005886">
    <property type="term" value="C:plasma membrane"/>
    <property type="evidence" value="ECO:0007669"/>
    <property type="project" value="UniProtKB-SubCell"/>
</dbReference>
<name>A0A1E7U1I2_9BURK</name>
<sequence>MRNHHPRQARTRPRGFTLIELMVTLAVLVVLIAIAVPSFDGIRLSTRLSSYSTALVAGSQLARSEAIKRNAPVTLCASANGTSCSTNGQWEAGWIVRSDTQVLRVEPAAASGYRLREADGASAIVFQATGLGAGRSSITICRATPSADQSRAVSISATGRTTVTRSSGGTCAAT</sequence>
<evidence type="ECO:0000256" key="3">
    <source>
        <dbReference type="ARBA" id="ARBA00022475"/>
    </source>
</evidence>
<keyword evidence="8" id="KW-0472">Membrane</keyword>
<dbReference type="InterPro" id="IPR022346">
    <property type="entry name" value="T2SS_GspH"/>
</dbReference>
<dbReference type="Pfam" id="PF12019">
    <property type="entry name" value="GspH"/>
    <property type="match status" value="1"/>
</dbReference>
<evidence type="ECO:0000313" key="11">
    <source>
        <dbReference type="EMBL" id="ATA53277.1"/>
    </source>
</evidence>
<dbReference type="AlphaFoldDB" id="A0A1E7U1I2"/>
<evidence type="ECO:0000256" key="2">
    <source>
        <dbReference type="ARBA" id="ARBA00021549"/>
    </source>
</evidence>
<evidence type="ECO:0000256" key="10">
    <source>
        <dbReference type="ARBA" id="ARBA00030775"/>
    </source>
</evidence>